<feature type="transmembrane region" description="Helical" evidence="1">
    <location>
        <begin position="18"/>
        <end position="39"/>
    </location>
</feature>
<dbReference type="Gene3D" id="1.20.144.10">
    <property type="entry name" value="Phosphatidic acid phosphatase type 2/haloperoxidase"/>
    <property type="match status" value="1"/>
</dbReference>
<keyword evidence="4" id="KW-1185">Reference proteome</keyword>
<keyword evidence="1" id="KW-1133">Transmembrane helix</keyword>
<keyword evidence="1" id="KW-0812">Transmembrane</keyword>
<proteinExistence type="predicted"/>
<dbReference type="InterPro" id="IPR036938">
    <property type="entry name" value="PAP2/HPO_sf"/>
</dbReference>
<dbReference type="GO" id="GO:0016020">
    <property type="term" value="C:membrane"/>
    <property type="evidence" value="ECO:0007669"/>
    <property type="project" value="UniProtKB-SubCell"/>
</dbReference>
<dbReference type="AlphaFoldDB" id="A0A8J3F4J4"/>
<name>A0A8J3F4J4_9BURK</name>
<evidence type="ECO:0000313" key="3">
    <source>
        <dbReference type="EMBL" id="GGI21513.1"/>
    </source>
</evidence>
<comment type="caution">
    <text evidence="3">The sequence shown here is derived from an EMBL/GenBank/DDBJ whole genome shotgun (WGS) entry which is preliminary data.</text>
</comment>
<evidence type="ECO:0000256" key="1">
    <source>
        <dbReference type="SAM" id="Phobius"/>
    </source>
</evidence>
<feature type="transmembrane region" description="Helical" evidence="1">
    <location>
        <begin position="169"/>
        <end position="186"/>
    </location>
</feature>
<feature type="transmembrane region" description="Helical" evidence="1">
    <location>
        <begin position="192"/>
        <end position="210"/>
    </location>
</feature>
<dbReference type="Proteomes" id="UP000642180">
    <property type="component" value="Unassembled WGS sequence"/>
</dbReference>
<feature type="transmembrane region" description="Helical" evidence="1">
    <location>
        <begin position="92"/>
        <end position="112"/>
    </location>
</feature>
<feature type="transmembrane region" description="Helical" evidence="1">
    <location>
        <begin position="137"/>
        <end position="157"/>
    </location>
</feature>
<sequence>MNVSLWQKEMARRFLTKVMIKGILTTAAFPLFFIAYFWVMHNPAPFAELTVIPLLFVDHWIPVQQWALVPYASLWFYVCLPSSLIWQKQELIEYLLGAVFLCVLGIGIFWLLPTSVPDFGIDWSIYPGLAFLKMADGGANALPSLHAAFAIYTAAFLNKQLRSFDVPAALRVANVLWAVLIVYSTIATRQHVFLDALAGTALGVLAYTPVSKIAGSMSAPATQTLIANPSHAK</sequence>
<reference evidence="4" key="1">
    <citation type="journal article" date="2019" name="Int. J. Syst. Evol. Microbiol.">
        <title>The Global Catalogue of Microorganisms (GCM) 10K type strain sequencing project: providing services to taxonomists for standard genome sequencing and annotation.</title>
        <authorList>
            <consortium name="The Broad Institute Genomics Platform"/>
            <consortium name="The Broad Institute Genome Sequencing Center for Infectious Disease"/>
            <person name="Wu L."/>
            <person name="Ma J."/>
        </authorList>
    </citation>
    <scope>NUCLEOTIDE SEQUENCE [LARGE SCALE GENOMIC DNA]</scope>
    <source>
        <strain evidence="4">CCM 2767</strain>
    </source>
</reference>
<dbReference type="EMBL" id="BMDI01000003">
    <property type="protein sequence ID" value="GGI21513.1"/>
    <property type="molecule type" value="Genomic_DNA"/>
</dbReference>
<gene>
    <name evidence="3" type="ORF">GCM10008066_29440</name>
</gene>
<dbReference type="RefSeq" id="WP_229726433.1">
    <property type="nucleotide sequence ID" value="NZ_BMDI01000003.1"/>
</dbReference>
<feature type="transmembrane region" description="Helical" evidence="1">
    <location>
        <begin position="59"/>
        <end position="80"/>
    </location>
</feature>
<accession>A0A8J3F4J4</accession>
<evidence type="ECO:0000313" key="4">
    <source>
        <dbReference type="Proteomes" id="UP000642180"/>
    </source>
</evidence>
<dbReference type="Pfam" id="PF14378">
    <property type="entry name" value="PAP2_3"/>
    <property type="match status" value="1"/>
</dbReference>
<dbReference type="SUPFAM" id="SSF48317">
    <property type="entry name" value="Acid phosphatase/Vanadium-dependent haloperoxidase"/>
    <property type="match status" value="1"/>
</dbReference>
<organism evidence="3 4">
    <name type="scientific">Oxalicibacterium faecigallinarum</name>
    <dbReference type="NCBI Taxonomy" id="573741"/>
    <lineage>
        <taxon>Bacteria</taxon>
        <taxon>Pseudomonadati</taxon>
        <taxon>Pseudomonadota</taxon>
        <taxon>Betaproteobacteria</taxon>
        <taxon>Burkholderiales</taxon>
        <taxon>Oxalobacteraceae</taxon>
        <taxon>Oxalicibacterium</taxon>
    </lineage>
</organism>
<dbReference type="InterPro" id="IPR026841">
    <property type="entry name" value="Aur1/Ipt1"/>
</dbReference>
<evidence type="ECO:0000259" key="2">
    <source>
        <dbReference type="Pfam" id="PF14378"/>
    </source>
</evidence>
<feature type="domain" description="Inositolphosphotransferase Aur1/Ipt1" evidence="2">
    <location>
        <begin position="61"/>
        <end position="207"/>
    </location>
</feature>
<protein>
    <recommendedName>
        <fullName evidence="2">Inositolphosphotransferase Aur1/Ipt1 domain-containing protein</fullName>
    </recommendedName>
</protein>
<keyword evidence="1" id="KW-0472">Membrane</keyword>